<comment type="caution">
    <text evidence="2">The sequence shown here is derived from an EMBL/GenBank/DDBJ whole genome shotgun (WGS) entry which is preliminary data.</text>
</comment>
<dbReference type="Proteomes" id="UP001595378">
    <property type="component" value="Unassembled WGS sequence"/>
</dbReference>
<evidence type="ECO:0000256" key="1">
    <source>
        <dbReference type="SAM" id="Phobius"/>
    </source>
</evidence>
<dbReference type="EMBL" id="JBHRSU010000004">
    <property type="protein sequence ID" value="MFC3100153.1"/>
    <property type="molecule type" value="Genomic_DNA"/>
</dbReference>
<evidence type="ECO:0000313" key="3">
    <source>
        <dbReference type="Proteomes" id="UP001595378"/>
    </source>
</evidence>
<evidence type="ECO:0000313" key="2">
    <source>
        <dbReference type="EMBL" id="MFC3100153.1"/>
    </source>
</evidence>
<feature type="transmembrane region" description="Helical" evidence="1">
    <location>
        <begin position="99"/>
        <end position="119"/>
    </location>
</feature>
<accession>A0ABV7EE74</accession>
<keyword evidence="1" id="KW-0472">Membrane</keyword>
<keyword evidence="3" id="KW-1185">Reference proteome</keyword>
<protein>
    <submittedName>
        <fullName evidence="2">Uncharacterized protein</fullName>
    </submittedName>
</protein>
<dbReference type="RefSeq" id="WP_336917951.1">
    <property type="nucleotide sequence ID" value="NZ_JBANRN010000003.1"/>
</dbReference>
<keyword evidence="1" id="KW-1133">Transmembrane helix</keyword>
<proteinExistence type="predicted"/>
<sequence>MIARLLTPARLLLGAMLLAGGLNHFAGRFMPAPEGSTPLAIQLMEALHFSALIDVAMGMQMATGVAILVNRFAPLALAAVMPVNICGLYWALVLERSPVWSLFAGLAVALTALLMFALLHRYAAMLAPRALAFGESEGQRFETLYARPCGQTGGRDFALALLPLAGAAAFYHFIVPSVLGFWCLMVLLVPLAVLVLRGLQAMLVNPERER</sequence>
<feature type="transmembrane region" description="Helical" evidence="1">
    <location>
        <begin position="47"/>
        <end position="68"/>
    </location>
</feature>
<feature type="transmembrane region" description="Helical" evidence="1">
    <location>
        <begin position="75"/>
        <end position="93"/>
    </location>
</feature>
<name>A0ABV7EE74_9SPHN</name>
<gene>
    <name evidence="2" type="ORF">ACFODK_04535</name>
</gene>
<feature type="transmembrane region" description="Helical" evidence="1">
    <location>
        <begin position="157"/>
        <end position="173"/>
    </location>
</feature>
<keyword evidence="1" id="KW-0812">Transmembrane</keyword>
<reference evidence="3" key="1">
    <citation type="journal article" date="2019" name="Int. J. Syst. Evol. Microbiol.">
        <title>The Global Catalogue of Microorganisms (GCM) 10K type strain sequencing project: providing services to taxonomists for standard genome sequencing and annotation.</title>
        <authorList>
            <consortium name="The Broad Institute Genomics Platform"/>
            <consortium name="The Broad Institute Genome Sequencing Center for Infectious Disease"/>
            <person name="Wu L."/>
            <person name="Ma J."/>
        </authorList>
    </citation>
    <scope>NUCLEOTIDE SEQUENCE [LARGE SCALE GENOMIC DNA]</scope>
    <source>
        <strain evidence="3">KCTC 52606</strain>
    </source>
</reference>
<feature type="transmembrane region" description="Helical" evidence="1">
    <location>
        <begin position="179"/>
        <end position="199"/>
    </location>
</feature>
<organism evidence="2 3">
    <name type="scientific">Alteraurantiacibacter lauratis</name>
    <dbReference type="NCBI Taxonomy" id="2054627"/>
    <lineage>
        <taxon>Bacteria</taxon>
        <taxon>Pseudomonadati</taxon>
        <taxon>Pseudomonadota</taxon>
        <taxon>Alphaproteobacteria</taxon>
        <taxon>Sphingomonadales</taxon>
        <taxon>Erythrobacteraceae</taxon>
        <taxon>Alteraurantiacibacter</taxon>
    </lineage>
</organism>